<dbReference type="HAMAP" id="MF_00272">
    <property type="entry name" value="GcvH"/>
    <property type="match status" value="1"/>
</dbReference>
<evidence type="ECO:0000256" key="2">
    <source>
        <dbReference type="ARBA" id="ARBA00022823"/>
    </source>
</evidence>
<dbReference type="NCBIfam" id="NF002270">
    <property type="entry name" value="PRK01202.1"/>
    <property type="match status" value="1"/>
</dbReference>
<dbReference type="GO" id="GO:0005737">
    <property type="term" value="C:cytoplasm"/>
    <property type="evidence" value="ECO:0007669"/>
    <property type="project" value="TreeGrafter"/>
</dbReference>
<dbReference type="Proteomes" id="UP000295783">
    <property type="component" value="Unassembled WGS sequence"/>
</dbReference>
<evidence type="ECO:0000313" key="7">
    <source>
        <dbReference type="Proteomes" id="UP000295783"/>
    </source>
</evidence>
<dbReference type="PANTHER" id="PTHR11715:SF3">
    <property type="entry name" value="GLYCINE CLEAVAGE SYSTEM H PROTEIN-RELATED"/>
    <property type="match status" value="1"/>
</dbReference>
<dbReference type="InterPro" id="IPR003016">
    <property type="entry name" value="2-oxoA_DH_lipoyl-BS"/>
</dbReference>
<keyword evidence="2 3" id="KW-0450">Lipoyl</keyword>
<dbReference type="EMBL" id="SNYW01000008">
    <property type="protein sequence ID" value="TDQ82396.1"/>
    <property type="molecule type" value="Genomic_DNA"/>
</dbReference>
<dbReference type="GO" id="GO:0009249">
    <property type="term" value="P:protein lipoylation"/>
    <property type="evidence" value="ECO:0007669"/>
    <property type="project" value="TreeGrafter"/>
</dbReference>
<comment type="function">
    <text evidence="3">The glycine cleavage system catalyzes the degradation of glycine. The H protein shuttles the methylamine group of glycine from the P protein to the T protein.</text>
</comment>
<comment type="similarity">
    <text evidence="1 3">Belongs to the GcvH family.</text>
</comment>
<reference evidence="6 7" key="1">
    <citation type="submission" date="2019-03" db="EMBL/GenBank/DDBJ databases">
        <title>Genomic Encyclopedia of Type Strains, Phase III (KMG-III): the genomes of soil and plant-associated and newly described type strains.</title>
        <authorList>
            <person name="Whitman W."/>
        </authorList>
    </citation>
    <scope>NUCLEOTIDE SEQUENCE [LARGE SCALE GENOMIC DNA]</scope>
    <source>
        <strain evidence="6 7">CGMCC 1.7660</strain>
    </source>
</reference>
<dbReference type="InterPro" id="IPR002930">
    <property type="entry name" value="GCV_H"/>
</dbReference>
<dbReference type="PANTHER" id="PTHR11715">
    <property type="entry name" value="GLYCINE CLEAVAGE SYSTEM H PROTEIN"/>
    <property type="match status" value="1"/>
</dbReference>
<accession>A0A4R6WRE5</accession>
<name>A0A4R6WRE5_9PROT</name>
<evidence type="ECO:0000256" key="4">
    <source>
        <dbReference type="PIRSR" id="PIRSR617453-50"/>
    </source>
</evidence>
<dbReference type="GO" id="GO:0005960">
    <property type="term" value="C:glycine cleavage complex"/>
    <property type="evidence" value="ECO:0007669"/>
    <property type="project" value="InterPro"/>
</dbReference>
<dbReference type="InterPro" id="IPR033753">
    <property type="entry name" value="GCV_H/Fam206"/>
</dbReference>
<dbReference type="CDD" id="cd06848">
    <property type="entry name" value="GCS_H"/>
    <property type="match status" value="1"/>
</dbReference>
<keyword evidence="7" id="KW-1185">Reference proteome</keyword>
<organism evidence="6 7">
    <name type="scientific">Dongia mobilis</name>
    <dbReference type="NCBI Taxonomy" id="578943"/>
    <lineage>
        <taxon>Bacteria</taxon>
        <taxon>Pseudomonadati</taxon>
        <taxon>Pseudomonadota</taxon>
        <taxon>Alphaproteobacteria</taxon>
        <taxon>Rhodospirillales</taxon>
        <taxon>Dongiaceae</taxon>
        <taxon>Dongia</taxon>
    </lineage>
</organism>
<dbReference type="Gene3D" id="2.40.50.100">
    <property type="match status" value="1"/>
</dbReference>
<feature type="modified residue" description="N6-lipoyllysine" evidence="3 4">
    <location>
        <position position="60"/>
    </location>
</feature>
<dbReference type="InterPro" id="IPR011053">
    <property type="entry name" value="Single_hybrid_motif"/>
</dbReference>
<dbReference type="InterPro" id="IPR017453">
    <property type="entry name" value="GCV_H_sub"/>
</dbReference>
<evidence type="ECO:0000259" key="5">
    <source>
        <dbReference type="PROSITE" id="PS50968"/>
    </source>
</evidence>
<dbReference type="SUPFAM" id="SSF51230">
    <property type="entry name" value="Single hybrid motif"/>
    <property type="match status" value="1"/>
</dbReference>
<dbReference type="GO" id="GO:0019464">
    <property type="term" value="P:glycine decarboxylation via glycine cleavage system"/>
    <property type="evidence" value="ECO:0007669"/>
    <property type="project" value="UniProtKB-UniRule"/>
</dbReference>
<sequence length="125" mass="13293">MSGIRFSKEHEWVKLEGDVATVGISPYAQEQLGDVVFVDLPAIGKKVEKGKELAVVESVKAASEVYAPVGGEVVEVNAALGDAPGTVNEDALGKGWFAKLRIASKAELDELMDEAAYKAYCDGLH</sequence>
<dbReference type="Pfam" id="PF01597">
    <property type="entry name" value="GCV_H"/>
    <property type="match status" value="1"/>
</dbReference>
<dbReference type="RefSeq" id="WP_133613681.1">
    <property type="nucleotide sequence ID" value="NZ_SNYW01000008.1"/>
</dbReference>
<evidence type="ECO:0000256" key="1">
    <source>
        <dbReference type="ARBA" id="ARBA00009249"/>
    </source>
</evidence>
<gene>
    <name evidence="3" type="primary">gcvH</name>
    <name evidence="6" type="ORF">A8950_2219</name>
</gene>
<dbReference type="AlphaFoldDB" id="A0A4R6WRE5"/>
<comment type="subunit">
    <text evidence="3">The glycine cleavage system is composed of four proteins: P, T, L and H.</text>
</comment>
<feature type="domain" description="Lipoyl-binding" evidence="5">
    <location>
        <begin position="19"/>
        <end position="101"/>
    </location>
</feature>
<dbReference type="InterPro" id="IPR000089">
    <property type="entry name" value="Biotin_lipoyl"/>
</dbReference>
<evidence type="ECO:0000313" key="6">
    <source>
        <dbReference type="EMBL" id="TDQ82396.1"/>
    </source>
</evidence>
<comment type="caution">
    <text evidence="6">The sequence shown here is derived from an EMBL/GenBank/DDBJ whole genome shotgun (WGS) entry which is preliminary data.</text>
</comment>
<proteinExistence type="inferred from homology"/>
<protein>
    <recommendedName>
        <fullName evidence="3">Glycine cleavage system H protein</fullName>
    </recommendedName>
</protein>
<dbReference type="PROSITE" id="PS50968">
    <property type="entry name" value="BIOTINYL_LIPOYL"/>
    <property type="match status" value="1"/>
</dbReference>
<comment type="cofactor">
    <cofactor evidence="3">
        <name>(R)-lipoate</name>
        <dbReference type="ChEBI" id="CHEBI:83088"/>
    </cofactor>
    <text evidence="3">Binds 1 lipoyl cofactor covalently.</text>
</comment>
<dbReference type="PROSITE" id="PS00189">
    <property type="entry name" value="LIPOYL"/>
    <property type="match status" value="1"/>
</dbReference>
<dbReference type="OrthoDB" id="9796712at2"/>
<dbReference type="NCBIfam" id="TIGR00527">
    <property type="entry name" value="gcvH"/>
    <property type="match status" value="1"/>
</dbReference>
<evidence type="ECO:0000256" key="3">
    <source>
        <dbReference type="HAMAP-Rule" id="MF_00272"/>
    </source>
</evidence>